<evidence type="ECO:0008006" key="4">
    <source>
        <dbReference type="Google" id="ProtNLM"/>
    </source>
</evidence>
<dbReference type="RefSeq" id="WP_244916224.1">
    <property type="nucleotide sequence ID" value="NZ_QGGG01000021.1"/>
</dbReference>
<keyword evidence="3" id="KW-1185">Reference proteome</keyword>
<dbReference type="AlphaFoldDB" id="A0A316BQY2"/>
<dbReference type="EMBL" id="QGGG01000021">
    <property type="protein sequence ID" value="PWJ75295.1"/>
    <property type="molecule type" value="Genomic_DNA"/>
</dbReference>
<proteinExistence type="predicted"/>
<gene>
    <name evidence="2" type="ORF">C7441_12178</name>
</gene>
<feature type="region of interest" description="Disordered" evidence="1">
    <location>
        <begin position="206"/>
        <end position="239"/>
    </location>
</feature>
<evidence type="ECO:0000313" key="2">
    <source>
        <dbReference type="EMBL" id="PWJ75295.1"/>
    </source>
</evidence>
<evidence type="ECO:0000313" key="3">
    <source>
        <dbReference type="Proteomes" id="UP000245396"/>
    </source>
</evidence>
<comment type="caution">
    <text evidence="2">The sequence shown here is derived from an EMBL/GenBank/DDBJ whole genome shotgun (WGS) entry which is preliminary data.</text>
</comment>
<sequence length="239" mass="25833">MTRNLSAPNFAALQARALVARDFLRIVARDRATGAPQVVGFWSDVGNVAASVVNPDTGLTSTYDWYGSGTLIEVSDIPLVANLTVQSITIRMSQIDDLVEQAVRLYDCKQARVEVYRGLFDPDTRQLVAPAACRFVGFIDQIEIKTPAEGEDGGVEMTAVSHTQEITRSNPDTRSHESQKLRHPTDNFYQDVAVVGEQELFWGKASGKIPTKRASSGGVVARPSGRDSGGASYEGGGSR</sequence>
<protein>
    <recommendedName>
        <fullName evidence="4">DUF2163 domain-containing protein</fullName>
    </recommendedName>
</protein>
<feature type="region of interest" description="Disordered" evidence="1">
    <location>
        <begin position="164"/>
        <end position="185"/>
    </location>
</feature>
<feature type="compositionally biased region" description="Basic and acidic residues" evidence="1">
    <location>
        <begin position="171"/>
        <end position="185"/>
    </location>
</feature>
<organism evidence="2 3">
    <name type="scientific">Pseudaminobacter salicylatoxidans</name>
    <dbReference type="NCBI Taxonomy" id="93369"/>
    <lineage>
        <taxon>Bacteria</taxon>
        <taxon>Pseudomonadati</taxon>
        <taxon>Pseudomonadota</taxon>
        <taxon>Alphaproteobacteria</taxon>
        <taxon>Hyphomicrobiales</taxon>
        <taxon>Phyllobacteriaceae</taxon>
        <taxon>Pseudaminobacter</taxon>
    </lineage>
</organism>
<name>A0A316BQY2_PSESE</name>
<reference evidence="2 3" key="1">
    <citation type="submission" date="2018-05" db="EMBL/GenBank/DDBJ databases">
        <title>Genomic Encyclopedia of Type Strains, Phase IV (KMG-IV): sequencing the most valuable type-strain genomes for metagenomic binning, comparative biology and taxonomic classification.</title>
        <authorList>
            <person name="Goeker M."/>
        </authorList>
    </citation>
    <scope>NUCLEOTIDE SEQUENCE [LARGE SCALE GENOMIC DNA]</scope>
    <source>
        <strain evidence="2 3">DSM 6986</strain>
    </source>
</reference>
<evidence type="ECO:0000256" key="1">
    <source>
        <dbReference type="SAM" id="MobiDB-lite"/>
    </source>
</evidence>
<dbReference type="Proteomes" id="UP000245396">
    <property type="component" value="Unassembled WGS sequence"/>
</dbReference>
<accession>A0A316BQY2</accession>